<dbReference type="PANTHER" id="PTHR24276:SF98">
    <property type="entry name" value="FI18310P1-RELATED"/>
    <property type="match status" value="1"/>
</dbReference>
<dbReference type="Pfam" id="PF00089">
    <property type="entry name" value="Trypsin"/>
    <property type="match status" value="1"/>
</dbReference>
<dbReference type="SMART" id="SM00020">
    <property type="entry name" value="Tryp_SPc"/>
    <property type="match status" value="1"/>
</dbReference>
<keyword evidence="3" id="KW-0378">Hydrolase</keyword>
<dbReference type="Gene3D" id="2.40.10.10">
    <property type="entry name" value="Trypsin-like serine proteases"/>
    <property type="match status" value="1"/>
</dbReference>
<evidence type="ECO:0000256" key="5">
    <source>
        <dbReference type="ARBA" id="ARBA00023157"/>
    </source>
</evidence>
<keyword evidence="2" id="KW-0645">Protease</keyword>
<accession>A0ABD3WXS3</accession>
<dbReference type="FunFam" id="2.40.10.10:FF:000036">
    <property type="entry name" value="Trypsin beta"/>
    <property type="match status" value="1"/>
</dbReference>
<dbReference type="EMBL" id="JBJQND010000004">
    <property type="protein sequence ID" value="KAL3878774.1"/>
    <property type="molecule type" value="Genomic_DNA"/>
</dbReference>
<dbReference type="PANTHER" id="PTHR24276">
    <property type="entry name" value="POLYSERASE-RELATED"/>
    <property type="match status" value="1"/>
</dbReference>
<evidence type="ECO:0000313" key="8">
    <source>
        <dbReference type="Proteomes" id="UP001634394"/>
    </source>
</evidence>
<dbReference type="CDD" id="cd00190">
    <property type="entry name" value="Tryp_SPc"/>
    <property type="match status" value="1"/>
</dbReference>
<dbReference type="SUPFAM" id="SSF50494">
    <property type="entry name" value="Trypsin-like serine proteases"/>
    <property type="match status" value="1"/>
</dbReference>
<dbReference type="InterPro" id="IPR043504">
    <property type="entry name" value="Peptidase_S1_PA_chymotrypsin"/>
</dbReference>
<dbReference type="InterPro" id="IPR001254">
    <property type="entry name" value="Trypsin_dom"/>
</dbReference>
<evidence type="ECO:0000256" key="4">
    <source>
        <dbReference type="ARBA" id="ARBA00022825"/>
    </source>
</evidence>
<evidence type="ECO:0000256" key="2">
    <source>
        <dbReference type="ARBA" id="ARBA00022670"/>
    </source>
</evidence>
<dbReference type="GO" id="GO:0006508">
    <property type="term" value="P:proteolysis"/>
    <property type="evidence" value="ECO:0007669"/>
    <property type="project" value="UniProtKB-KW"/>
</dbReference>
<keyword evidence="5" id="KW-1015">Disulfide bond</keyword>
<evidence type="ECO:0000313" key="7">
    <source>
        <dbReference type="EMBL" id="KAL3878774.1"/>
    </source>
</evidence>
<dbReference type="InterPro" id="IPR033116">
    <property type="entry name" value="TRYPSIN_SER"/>
</dbReference>
<evidence type="ECO:0000256" key="1">
    <source>
        <dbReference type="ARBA" id="ARBA00007664"/>
    </source>
</evidence>
<dbReference type="InterPro" id="IPR050430">
    <property type="entry name" value="Peptidase_S1"/>
</dbReference>
<name>A0ABD3WXS3_SINWO</name>
<dbReference type="PRINTS" id="PR00722">
    <property type="entry name" value="CHYMOTRYPSIN"/>
</dbReference>
<dbReference type="InterPro" id="IPR001314">
    <property type="entry name" value="Peptidase_S1A"/>
</dbReference>
<dbReference type="InterPro" id="IPR009003">
    <property type="entry name" value="Peptidase_S1_PA"/>
</dbReference>
<proteinExistence type="inferred from homology"/>
<protein>
    <recommendedName>
        <fullName evidence="6">Peptidase S1 domain-containing protein</fullName>
    </recommendedName>
</protein>
<dbReference type="PROSITE" id="PS00135">
    <property type="entry name" value="TRYPSIN_SER"/>
    <property type="match status" value="1"/>
</dbReference>
<sequence length="188" mass="20469">MRITMGDYDLRKEDPNEKTYSVIQSWVHPHFQLTPGTFSNDVALVKLDRSAITPGIAPVALYGGQATFAGQACTISGWGKRARTNESMVLNEAKIPVISNRQCSAMWKRNPDAIIVPSHICGFAPNISVCNGDSGGPMVCEGLLAGVASWTIKGCGTKSPHGTFPSVYVRVSYYIDWIMNTIRANNFV</sequence>
<dbReference type="GO" id="GO:0008236">
    <property type="term" value="F:serine-type peptidase activity"/>
    <property type="evidence" value="ECO:0007669"/>
    <property type="project" value="UniProtKB-KW"/>
</dbReference>
<keyword evidence="4" id="KW-0720">Serine protease</keyword>
<keyword evidence="8" id="KW-1185">Reference proteome</keyword>
<dbReference type="AlphaFoldDB" id="A0ABD3WXS3"/>
<evidence type="ECO:0000259" key="6">
    <source>
        <dbReference type="PROSITE" id="PS50240"/>
    </source>
</evidence>
<gene>
    <name evidence="7" type="ORF">ACJMK2_031105</name>
</gene>
<dbReference type="Proteomes" id="UP001634394">
    <property type="component" value="Unassembled WGS sequence"/>
</dbReference>
<comment type="caution">
    <text evidence="7">The sequence shown here is derived from an EMBL/GenBank/DDBJ whole genome shotgun (WGS) entry which is preliminary data.</text>
</comment>
<evidence type="ECO:0000256" key="3">
    <source>
        <dbReference type="ARBA" id="ARBA00022801"/>
    </source>
</evidence>
<reference evidence="7 8" key="1">
    <citation type="submission" date="2024-11" db="EMBL/GenBank/DDBJ databases">
        <title>Chromosome-level genome assembly of the freshwater bivalve Anodonta woodiana.</title>
        <authorList>
            <person name="Chen X."/>
        </authorList>
    </citation>
    <scope>NUCLEOTIDE SEQUENCE [LARGE SCALE GENOMIC DNA]</scope>
    <source>
        <strain evidence="7">MN2024</strain>
        <tissue evidence="7">Gills</tissue>
    </source>
</reference>
<dbReference type="PROSITE" id="PS50240">
    <property type="entry name" value="TRYPSIN_DOM"/>
    <property type="match status" value="1"/>
</dbReference>
<comment type="similarity">
    <text evidence="1">Belongs to the peptidase S1 family.</text>
</comment>
<feature type="domain" description="Peptidase S1" evidence="6">
    <location>
        <begin position="1"/>
        <end position="183"/>
    </location>
</feature>
<organism evidence="7 8">
    <name type="scientific">Sinanodonta woodiana</name>
    <name type="common">Chinese pond mussel</name>
    <name type="synonym">Anodonta woodiana</name>
    <dbReference type="NCBI Taxonomy" id="1069815"/>
    <lineage>
        <taxon>Eukaryota</taxon>
        <taxon>Metazoa</taxon>
        <taxon>Spiralia</taxon>
        <taxon>Lophotrochozoa</taxon>
        <taxon>Mollusca</taxon>
        <taxon>Bivalvia</taxon>
        <taxon>Autobranchia</taxon>
        <taxon>Heteroconchia</taxon>
        <taxon>Palaeoheterodonta</taxon>
        <taxon>Unionida</taxon>
        <taxon>Unionoidea</taxon>
        <taxon>Unionidae</taxon>
        <taxon>Unioninae</taxon>
        <taxon>Sinanodonta</taxon>
    </lineage>
</organism>